<dbReference type="Pfam" id="PF11324">
    <property type="entry name" value="DUF3126"/>
    <property type="match status" value="1"/>
</dbReference>
<evidence type="ECO:0008006" key="2">
    <source>
        <dbReference type="Google" id="ProtNLM"/>
    </source>
</evidence>
<accession>A0A508WS14</accession>
<evidence type="ECO:0000313" key="1">
    <source>
        <dbReference type="EMBL" id="VTZ60262.1"/>
    </source>
</evidence>
<reference evidence="1" key="1">
    <citation type="submission" date="2019-06" db="EMBL/GenBank/DDBJ databases">
        <authorList>
            <person name="Le Quere A."/>
            <person name="Colella S."/>
        </authorList>
    </citation>
    <scope>NUCLEOTIDE SEQUENCE</scope>
    <source>
        <strain evidence="1">EmedicaeMD41</strain>
    </source>
</reference>
<dbReference type="AlphaFoldDB" id="A0A508WS14"/>
<proteinExistence type="predicted"/>
<protein>
    <recommendedName>
        <fullName evidence="2">DUF3126 family protein</fullName>
    </recommendedName>
</protein>
<name>A0A508WS14_9HYPH</name>
<dbReference type="Proteomes" id="UP000507954">
    <property type="component" value="Unassembled WGS sequence"/>
</dbReference>
<organism evidence="1">
    <name type="scientific">Sinorhizobium medicae</name>
    <dbReference type="NCBI Taxonomy" id="110321"/>
    <lineage>
        <taxon>Bacteria</taxon>
        <taxon>Pseudomonadati</taxon>
        <taxon>Pseudomonadota</taxon>
        <taxon>Alphaproteobacteria</taxon>
        <taxon>Hyphomicrobiales</taxon>
        <taxon>Rhizobiaceae</taxon>
        <taxon>Sinorhizobium/Ensifer group</taxon>
        <taxon>Sinorhizobium</taxon>
    </lineage>
</organism>
<dbReference type="InterPro" id="IPR021473">
    <property type="entry name" value="DUF3126"/>
</dbReference>
<dbReference type="EMBL" id="CABFNB010000057">
    <property type="protein sequence ID" value="VTZ60262.1"/>
    <property type="molecule type" value="Genomic_DNA"/>
</dbReference>
<gene>
    <name evidence="1" type="ORF">EMEDMD4_150041</name>
</gene>
<sequence length="101" mass="11820">MVHLSAWGSVLKRVYTCQRPVSQARQIKRLRRIVLKPEEIRKLEAYLKRTFNQSMVVKARPKKDESAEVYLGDEFLGVVFRDEEDGELSYNFSMAILDIDL</sequence>